<dbReference type="Proteomes" id="UP000182110">
    <property type="component" value="Unassembled WGS sequence"/>
</dbReference>
<evidence type="ECO:0000313" key="1">
    <source>
        <dbReference type="EMBL" id="CEG33500.1"/>
    </source>
</evidence>
<proteinExistence type="predicted"/>
<sequence length="43" mass="5199">MTNTIKKRSAGIFCPLRFFYVWNKKASKEENRITLIQEKEECF</sequence>
<protein>
    <submittedName>
        <fullName evidence="1">Uncharacterized protein</fullName>
    </submittedName>
</protein>
<reference evidence="1 2" key="1">
    <citation type="journal article" date="2014" name="Genome Announc.">
        <title>Genome Sequence of Bacillus simplex Strain P558, Isolated from a Human Fecal Sample.</title>
        <authorList>
            <person name="Croce O."/>
            <person name="Hugon P."/>
            <person name="Lagier J.C."/>
            <person name="Bibi F."/>
            <person name="Robert C."/>
            <person name="Azhar E.I."/>
            <person name="Raoult D."/>
            <person name="Fournier P.E."/>
        </authorList>
    </citation>
    <scope>NUCLEOTIDE SEQUENCE [LARGE SCALE GENOMIC DNA]</scope>
    <source>
        <strain evidence="1 2">P558</strain>
    </source>
</reference>
<keyword evidence="2" id="KW-1185">Reference proteome</keyword>
<gene>
    <name evidence="1" type="ORF">BN1180_03676</name>
</gene>
<evidence type="ECO:0000313" key="2">
    <source>
        <dbReference type="Proteomes" id="UP000182110"/>
    </source>
</evidence>
<dbReference type="AlphaFoldDB" id="A0AAN2PKU2"/>
<name>A0AAN2PKU2_9BACI</name>
<comment type="caution">
    <text evidence="1">The sequence shown here is derived from an EMBL/GenBank/DDBJ whole genome shotgun (WGS) entry which is preliminary data.</text>
</comment>
<organism evidence="1 2">
    <name type="scientific">Peribacillus simplex</name>
    <dbReference type="NCBI Taxonomy" id="1478"/>
    <lineage>
        <taxon>Bacteria</taxon>
        <taxon>Bacillati</taxon>
        <taxon>Bacillota</taxon>
        <taxon>Bacilli</taxon>
        <taxon>Bacillales</taxon>
        <taxon>Bacillaceae</taxon>
        <taxon>Peribacillus</taxon>
    </lineage>
</organism>
<accession>A0AAN2PKU2</accession>
<dbReference type="EMBL" id="CCXW01000001">
    <property type="protein sequence ID" value="CEG33500.1"/>
    <property type="molecule type" value="Genomic_DNA"/>
</dbReference>